<feature type="transmembrane region" description="Helical" evidence="9">
    <location>
        <begin position="792"/>
        <end position="813"/>
    </location>
</feature>
<accession>A0A9N9XLL2</accession>
<evidence type="ECO:0000256" key="4">
    <source>
        <dbReference type="ARBA" id="ARBA00022692"/>
    </source>
</evidence>
<protein>
    <recommendedName>
        <fullName evidence="9">V-type proton ATPase subunit a</fullName>
    </recommendedName>
</protein>
<dbReference type="GO" id="GO:0051117">
    <property type="term" value="F:ATPase binding"/>
    <property type="evidence" value="ECO:0007669"/>
    <property type="project" value="TreeGrafter"/>
</dbReference>
<dbReference type="Proteomes" id="UP001153712">
    <property type="component" value="Chromosome 13"/>
</dbReference>
<evidence type="ECO:0000256" key="1">
    <source>
        <dbReference type="ARBA" id="ARBA00004141"/>
    </source>
</evidence>
<dbReference type="GO" id="GO:0005886">
    <property type="term" value="C:plasma membrane"/>
    <property type="evidence" value="ECO:0007669"/>
    <property type="project" value="TreeGrafter"/>
</dbReference>
<comment type="function">
    <text evidence="9">Essential component of the vacuolar proton pump (V-ATPase), a multimeric enzyme that catalyzes the translocation of protons across the membranes. Required for assembly and activity of the V-ATPase.</text>
</comment>
<keyword evidence="3 9" id="KW-0813">Transport</keyword>
<evidence type="ECO:0000256" key="7">
    <source>
        <dbReference type="ARBA" id="ARBA00023065"/>
    </source>
</evidence>
<evidence type="ECO:0000256" key="8">
    <source>
        <dbReference type="ARBA" id="ARBA00023136"/>
    </source>
</evidence>
<dbReference type="PANTHER" id="PTHR11629:SF61">
    <property type="entry name" value="V-TYPE PROTON ATPASE SUBUNIT A"/>
    <property type="match status" value="1"/>
</dbReference>
<dbReference type="PIRSF" id="PIRSF001293">
    <property type="entry name" value="ATP6V0A1"/>
    <property type="match status" value="1"/>
</dbReference>
<feature type="coiled-coil region" evidence="10">
    <location>
        <begin position="94"/>
        <end position="128"/>
    </location>
</feature>
<dbReference type="Pfam" id="PF01496">
    <property type="entry name" value="V_ATPase_I"/>
    <property type="match status" value="1"/>
</dbReference>
<sequence>MGAMFRSEEMVLAQLFVQPEASYYAISELGEAGCVQFRDLNESVNAFQRKFVNEVRRCDEMERKLRYIEAEVRKDDVAIPDVSELPKAPNPREIIDLEAHLEKTEGDIKELSESAVNLKSNYLELTELRHVLEKTQAFFNEQDEANGMSEHKTLIPAEEHNASIRGRLGFVAGVINRERVPAFERMLWRISRGNVFLRQAEIEKPMEDPATGIEYHKTVFAAFFQGEQLKTRIKKVCAGFHASLYPCPSTLSERNDMLRGVRTRLEDLNLVLNQTRDHRQRVLVSVAKELQNWSIMVSKMKAIYHTLNFFNMDVTKKCLIGECWVPSNDIPAVQKALADGSSACGSSIPSFLNVINTNEDPPTFNRTNKFTRGFQNLIDSYGVASYREANPALYTIITFPFLFAVMFGDCGHAVIMFLFGLWLVLSEKKIAAQKNKSEIFNIFFSGRYIILLMGLFSFYTGLMYNDVFSKSMNIFGSKWFVNMTEKELHDLEGDVEFLPRKNFANVPYWVGLDPVWQTAKNKIIFLNSLKMKMSIILGVAHMIFGVVCSTFNFIHFKKYYSLVLEFLPQLLLLIFLFLYMVVMMFMKWIMYSGEYDGYDGPAGPIEDVNKHGSYCAPSVLIYFINMMLMSSSTANKGCDVFMYPGQDLVQKVFVFGALICIPVMLLGKPLYIMYTRKNKKHDVYQPETFKNKTNGDVNLGMELDDISEANRQELAEAAASAHREKEEEEEPMSEIFIHAAIHTIEYTLSTISHTASYLRLWALSLAHAQLSEVLWSMLFAKLALKHEGYIGVAMIFLIFAAWAAFTIAILVLMEGLSAFLHTLRLHWVEFMSKFYAGVGYIFQPFSFKRILEEEEEEA</sequence>
<dbReference type="OrthoDB" id="10264220at2759"/>
<evidence type="ECO:0000313" key="11">
    <source>
        <dbReference type="EMBL" id="CAG9857285.1"/>
    </source>
</evidence>
<keyword evidence="8 9" id="KW-0472">Membrane</keyword>
<evidence type="ECO:0000256" key="2">
    <source>
        <dbReference type="ARBA" id="ARBA00009904"/>
    </source>
</evidence>
<dbReference type="AlphaFoldDB" id="A0A9N9XLL2"/>
<feature type="transmembrane region" description="Helical" evidence="9">
    <location>
        <begin position="652"/>
        <end position="674"/>
    </location>
</feature>
<evidence type="ECO:0000256" key="10">
    <source>
        <dbReference type="SAM" id="Coils"/>
    </source>
</evidence>
<reference evidence="11" key="1">
    <citation type="submission" date="2022-01" db="EMBL/GenBank/DDBJ databases">
        <authorList>
            <person name="King R."/>
        </authorList>
    </citation>
    <scope>NUCLEOTIDE SEQUENCE</scope>
</reference>
<feature type="transmembrane region" description="Helical" evidence="9">
    <location>
        <begin position="535"/>
        <end position="554"/>
    </location>
</feature>
<organism evidence="11 12">
    <name type="scientific">Phyllotreta striolata</name>
    <name type="common">Striped flea beetle</name>
    <name type="synonym">Crioceris striolata</name>
    <dbReference type="NCBI Taxonomy" id="444603"/>
    <lineage>
        <taxon>Eukaryota</taxon>
        <taxon>Metazoa</taxon>
        <taxon>Ecdysozoa</taxon>
        <taxon>Arthropoda</taxon>
        <taxon>Hexapoda</taxon>
        <taxon>Insecta</taxon>
        <taxon>Pterygota</taxon>
        <taxon>Neoptera</taxon>
        <taxon>Endopterygota</taxon>
        <taxon>Coleoptera</taxon>
        <taxon>Polyphaga</taxon>
        <taxon>Cucujiformia</taxon>
        <taxon>Chrysomeloidea</taxon>
        <taxon>Chrysomelidae</taxon>
        <taxon>Galerucinae</taxon>
        <taxon>Alticini</taxon>
        <taxon>Phyllotreta</taxon>
    </lineage>
</organism>
<keyword evidence="4 9" id="KW-0812">Transmembrane</keyword>
<dbReference type="EMBL" id="OU900106">
    <property type="protein sequence ID" value="CAG9857285.1"/>
    <property type="molecule type" value="Genomic_DNA"/>
</dbReference>
<dbReference type="InterPro" id="IPR002490">
    <property type="entry name" value="V-ATPase_116kDa_su"/>
</dbReference>
<comment type="similarity">
    <text evidence="2 9">Belongs to the V-ATPase 116 kDa subunit family.</text>
</comment>
<name>A0A9N9XLL2_PHYSR</name>
<dbReference type="GO" id="GO:0007035">
    <property type="term" value="P:vacuolar acidification"/>
    <property type="evidence" value="ECO:0007669"/>
    <property type="project" value="TreeGrafter"/>
</dbReference>
<dbReference type="InterPro" id="IPR026028">
    <property type="entry name" value="V-type_ATPase_116kDa_su_euka"/>
</dbReference>
<keyword evidence="12" id="KW-1185">Reference proteome</keyword>
<comment type="subcellular location">
    <subcellularLocation>
        <location evidence="1">Membrane</location>
        <topology evidence="1">Multi-pass membrane protein</topology>
    </subcellularLocation>
</comment>
<evidence type="ECO:0000256" key="6">
    <source>
        <dbReference type="ARBA" id="ARBA00022989"/>
    </source>
</evidence>
<keyword evidence="10" id="KW-0175">Coiled coil</keyword>
<proteinExistence type="inferred from homology"/>
<evidence type="ECO:0000256" key="3">
    <source>
        <dbReference type="ARBA" id="ARBA00022448"/>
    </source>
</evidence>
<dbReference type="PANTHER" id="PTHR11629">
    <property type="entry name" value="VACUOLAR PROTON ATPASES"/>
    <property type="match status" value="1"/>
</dbReference>
<feature type="transmembrane region" description="Helical" evidence="9">
    <location>
        <begin position="566"/>
        <end position="591"/>
    </location>
</feature>
<dbReference type="GO" id="GO:0046961">
    <property type="term" value="F:proton-transporting ATPase activity, rotational mechanism"/>
    <property type="evidence" value="ECO:0007669"/>
    <property type="project" value="InterPro"/>
</dbReference>
<keyword evidence="5 9" id="KW-0375">Hydrogen ion transport</keyword>
<evidence type="ECO:0000256" key="5">
    <source>
        <dbReference type="ARBA" id="ARBA00022781"/>
    </source>
</evidence>
<feature type="transmembrane region" description="Helical" evidence="9">
    <location>
        <begin position="446"/>
        <end position="464"/>
    </location>
</feature>
<feature type="transmembrane region" description="Helical" evidence="9">
    <location>
        <begin position="401"/>
        <end position="425"/>
    </location>
</feature>
<keyword evidence="7 9" id="KW-0406">Ion transport</keyword>
<gene>
    <name evidence="11" type="ORF">PHYEVI_LOCUS3690</name>
</gene>
<dbReference type="GO" id="GO:0000220">
    <property type="term" value="C:vacuolar proton-transporting V-type ATPase, V0 domain"/>
    <property type="evidence" value="ECO:0007669"/>
    <property type="project" value="InterPro"/>
</dbReference>
<evidence type="ECO:0000313" key="12">
    <source>
        <dbReference type="Proteomes" id="UP001153712"/>
    </source>
</evidence>
<keyword evidence="6 9" id="KW-1133">Transmembrane helix</keyword>
<evidence type="ECO:0000256" key="9">
    <source>
        <dbReference type="RuleBase" id="RU361189"/>
    </source>
</evidence>